<dbReference type="EC" id="2.3.1.-" evidence="5"/>
<organism evidence="7 8">
    <name type="scientific">Candidatus Fimihabitans intestinipullorum</name>
    <dbReference type="NCBI Taxonomy" id="2840820"/>
    <lineage>
        <taxon>Bacteria</taxon>
        <taxon>Bacillati</taxon>
        <taxon>Mycoplasmatota</taxon>
        <taxon>Mycoplasmatota incertae sedis</taxon>
        <taxon>Candidatus Fimihabitans</taxon>
    </lineage>
</organism>
<dbReference type="PANTHER" id="PTHR43017:SF1">
    <property type="entry name" value="ACETYLTRANSFERASE YJL218W-RELATED"/>
    <property type="match status" value="1"/>
</dbReference>
<dbReference type="FunFam" id="2.160.10.10:FF:000008">
    <property type="entry name" value="Maltose O-acetyltransferase"/>
    <property type="match status" value="1"/>
</dbReference>
<gene>
    <name evidence="7" type="ORF">IAD49_02855</name>
</gene>
<protein>
    <recommendedName>
        <fullName evidence="5">Acetyltransferase</fullName>
        <ecNumber evidence="5">2.3.1.-</ecNumber>
    </recommendedName>
</protein>
<evidence type="ECO:0000256" key="5">
    <source>
        <dbReference type="RuleBase" id="RU367021"/>
    </source>
</evidence>
<dbReference type="InterPro" id="IPR024688">
    <property type="entry name" value="Mac_dom"/>
</dbReference>
<dbReference type="CDD" id="cd03357">
    <property type="entry name" value="LbH_MAT_GAT"/>
    <property type="match status" value="1"/>
</dbReference>
<comment type="caution">
    <text evidence="7">The sequence shown here is derived from an EMBL/GenBank/DDBJ whole genome shotgun (WGS) entry which is preliminary data.</text>
</comment>
<keyword evidence="2 5" id="KW-0808">Transferase</keyword>
<accession>A0A9D1HVQ8</accession>
<dbReference type="Proteomes" id="UP000824087">
    <property type="component" value="Unassembled WGS sequence"/>
</dbReference>
<sequence>MKSEKEKMIGGEIYRPTHPKLVLERARANRICTKYNKKSFNEIDMRSRLMRKLVHTTGNFWIKPPFYCDYGYNIYLGSNVMLNYGCVILDVSFVRIGDDTLIGPNTHIYTACHSMDAGERKKNIEFGKPVTIGKNVWIGGNCCILPGVTIGDNTVIGAGSIVTKDIPNNVMAAGNPARVIKKLKS</sequence>
<evidence type="ECO:0000313" key="7">
    <source>
        <dbReference type="EMBL" id="HIU22503.1"/>
    </source>
</evidence>
<dbReference type="SUPFAM" id="SSF51161">
    <property type="entry name" value="Trimeric LpxA-like enzymes"/>
    <property type="match status" value="1"/>
</dbReference>
<evidence type="ECO:0000259" key="6">
    <source>
        <dbReference type="SMART" id="SM01266"/>
    </source>
</evidence>
<dbReference type="InterPro" id="IPR039369">
    <property type="entry name" value="LacA-like"/>
</dbReference>
<keyword evidence="3" id="KW-0677">Repeat</keyword>
<evidence type="ECO:0000256" key="2">
    <source>
        <dbReference type="ARBA" id="ARBA00022679"/>
    </source>
</evidence>
<dbReference type="SMART" id="SM01266">
    <property type="entry name" value="Mac"/>
    <property type="match status" value="1"/>
</dbReference>
<dbReference type="Pfam" id="PF00132">
    <property type="entry name" value="Hexapep"/>
    <property type="match status" value="1"/>
</dbReference>
<proteinExistence type="inferred from homology"/>
<dbReference type="InterPro" id="IPR011004">
    <property type="entry name" value="Trimer_LpxA-like_sf"/>
</dbReference>
<dbReference type="EMBL" id="DVML01000017">
    <property type="protein sequence ID" value="HIU22503.1"/>
    <property type="molecule type" value="Genomic_DNA"/>
</dbReference>
<keyword evidence="4 5" id="KW-0012">Acyltransferase</keyword>
<dbReference type="PANTHER" id="PTHR43017">
    <property type="entry name" value="GALACTOSIDE O-ACETYLTRANSFERASE"/>
    <property type="match status" value="1"/>
</dbReference>
<name>A0A9D1HVQ8_9BACT</name>
<evidence type="ECO:0000256" key="4">
    <source>
        <dbReference type="ARBA" id="ARBA00023315"/>
    </source>
</evidence>
<reference evidence="7" key="1">
    <citation type="submission" date="2020-10" db="EMBL/GenBank/DDBJ databases">
        <authorList>
            <person name="Gilroy R."/>
        </authorList>
    </citation>
    <scope>NUCLEOTIDE SEQUENCE</scope>
    <source>
        <strain evidence="7">CHK197-8231</strain>
    </source>
</reference>
<dbReference type="Pfam" id="PF12464">
    <property type="entry name" value="Mac"/>
    <property type="match status" value="1"/>
</dbReference>
<evidence type="ECO:0000256" key="1">
    <source>
        <dbReference type="ARBA" id="ARBA00007274"/>
    </source>
</evidence>
<feature type="domain" description="Maltose/galactoside acetyltransferase" evidence="6">
    <location>
        <begin position="5"/>
        <end position="59"/>
    </location>
</feature>
<dbReference type="Gene3D" id="2.160.10.10">
    <property type="entry name" value="Hexapeptide repeat proteins"/>
    <property type="match status" value="1"/>
</dbReference>
<reference evidence="7" key="2">
    <citation type="journal article" date="2021" name="PeerJ">
        <title>Extensive microbial diversity within the chicken gut microbiome revealed by metagenomics and culture.</title>
        <authorList>
            <person name="Gilroy R."/>
            <person name="Ravi A."/>
            <person name="Getino M."/>
            <person name="Pursley I."/>
            <person name="Horton D.L."/>
            <person name="Alikhan N.F."/>
            <person name="Baker D."/>
            <person name="Gharbi K."/>
            <person name="Hall N."/>
            <person name="Watson M."/>
            <person name="Adriaenssens E.M."/>
            <person name="Foster-Nyarko E."/>
            <person name="Jarju S."/>
            <person name="Secka A."/>
            <person name="Antonio M."/>
            <person name="Oren A."/>
            <person name="Chaudhuri R.R."/>
            <person name="La Ragione R."/>
            <person name="Hildebrand F."/>
            <person name="Pallen M.J."/>
        </authorList>
    </citation>
    <scope>NUCLEOTIDE SEQUENCE</scope>
    <source>
        <strain evidence="7">CHK197-8231</strain>
    </source>
</reference>
<dbReference type="AlphaFoldDB" id="A0A9D1HVQ8"/>
<evidence type="ECO:0000313" key="8">
    <source>
        <dbReference type="Proteomes" id="UP000824087"/>
    </source>
</evidence>
<evidence type="ECO:0000256" key="3">
    <source>
        <dbReference type="ARBA" id="ARBA00022737"/>
    </source>
</evidence>
<dbReference type="GO" id="GO:0008870">
    <property type="term" value="F:galactoside O-acetyltransferase activity"/>
    <property type="evidence" value="ECO:0007669"/>
    <property type="project" value="TreeGrafter"/>
</dbReference>
<comment type="similarity">
    <text evidence="1 5">Belongs to the transferase hexapeptide repeat family.</text>
</comment>
<dbReference type="InterPro" id="IPR001451">
    <property type="entry name" value="Hexapep"/>
</dbReference>